<accession>A1ASZ4</accession>
<dbReference type="InterPro" id="IPR036736">
    <property type="entry name" value="ACP-like_sf"/>
</dbReference>
<organism evidence="2 3">
    <name type="scientific">Pelobacter propionicus (strain DSM 2379 / NBRC 103807 / OttBd1)</name>
    <dbReference type="NCBI Taxonomy" id="338966"/>
    <lineage>
        <taxon>Bacteria</taxon>
        <taxon>Pseudomonadati</taxon>
        <taxon>Thermodesulfobacteriota</taxon>
        <taxon>Desulfuromonadia</taxon>
        <taxon>Desulfuromonadales</taxon>
        <taxon>Desulfuromonadaceae</taxon>
        <taxon>Pelobacter</taxon>
    </lineage>
</organism>
<dbReference type="EMBL" id="CP000482">
    <property type="protein sequence ID" value="ABL00465.1"/>
    <property type="molecule type" value="Genomic_DNA"/>
</dbReference>
<dbReference type="HOGENOM" id="CLU_108696_16_0_7"/>
<reference evidence="2 3" key="1">
    <citation type="submission" date="2006-10" db="EMBL/GenBank/DDBJ databases">
        <title>Complete sequence of chromosome of Pelobacter propionicus DSM 2379.</title>
        <authorList>
            <consortium name="US DOE Joint Genome Institute"/>
            <person name="Copeland A."/>
            <person name="Lucas S."/>
            <person name="Lapidus A."/>
            <person name="Barry K."/>
            <person name="Detter J.C."/>
            <person name="Glavina del Rio T."/>
            <person name="Hammon N."/>
            <person name="Israni S."/>
            <person name="Dalin E."/>
            <person name="Tice H."/>
            <person name="Pitluck S."/>
            <person name="Saunders E."/>
            <person name="Brettin T."/>
            <person name="Bruce D."/>
            <person name="Han C."/>
            <person name="Tapia R."/>
            <person name="Schmutz J."/>
            <person name="Larimer F."/>
            <person name="Land M."/>
            <person name="Hauser L."/>
            <person name="Kyrpides N."/>
            <person name="Kim E."/>
            <person name="Lovley D."/>
            <person name="Richardson P."/>
        </authorList>
    </citation>
    <scope>NUCLEOTIDE SEQUENCE [LARGE SCALE GENOMIC DNA]</scope>
    <source>
        <strain evidence="3">DSM 2379 / NBRC 103807 / OttBd1</strain>
    </source>
</reference>
<name>A1ASZ4_PELPD</name>
<dbReference type="Gene3D" id="1.10.1200.10">
    <property type="entry name" value="ACP-like"/>
    <property type="match status" value="1"/>
</dbReference>
<dbReference type="Proteomes" id="UP000006732">
    <property type="component" value="Chromosome"/>
</dbReference>
<proteinExistence type="predicted"/>
<dbReference type="RefSeq" id="WP_011736700.1">
    <property type="nucleotide sequence ID" value="NC_008609.1"/>
</dbReference>
<evidence type="ECO:0000313" key="2">
    <source>
        <dbReference type="EMBL" id="ABL00465.1"/>
    </source>
</evidence>
<protein>
    <recommendedName>
        <fullName evidence="1">Carrier domain-containing protein</fullName>
    </recommendedName>
</protein>
<evidence type="ECO:0000313" key="3">
    <source>
        <dbReference type="Proteomes" id="UP000006732"/>
    </source>
</evidence>
<dbReference type="eggNOG" id="COG0236">
    <property type="taxonomic scope" value="Bacteria"/>
</dbReference>
<dbReference type="SUPFAM" id="SSF47336">
    <property type="entry name" value="ACP-like"/>
    <property type="match status" value="1"/>
</dbReference>
<dbReference type="InterPro" id="IPR009081">
    <property type="entry name" value="PP-bd_ACP"/>
</dbReference>
<sequence>MRESEKIRAFIIDNFLFGEDRGLTNDSSFLEEGFIDSTGVMQLVSFLEDEFSIRVNDEELTPENLDSITRVTDFVERKLFPGSPFSSDSGRYGERGSG</sequence>
<dbReference type="KEGG" id="ppd:Ppro_2867"/>
<evidence type="ECO:0000259" key="1">
    <source>
        <dbReference type="PROSITE" id="PS50075"/>
    </source>
</evidence>
<dbReference type="OrthoDB" id="2625323at2"/>
<dbReference type="STRING" id="338966.Ppro_2867"/>
<keyword evidence="3" id="KW-1185">Reference proteome</keyword>
<dbReference type="PROSITE" id="PS50075">
    <property type="entry name" value="CARRIER"/>
    <property type="match status" value="1"/>
</dbReference>
<feature type="domain" description="Carrier" evidence="1">
    <location>
        <begin position="2"/>
        <end position="79"/>
    </location>
</feature>
<gene>
    <name evidence="2" type="ordered locus">Ppro_2867</name>
</gene>
<dbReference type="Pfam" id="PF00550">
    <property type="entry name" value="PP-binding"/>
    <property type="match status" value="1"/>
</dbReference>
<dbReference type="AlphaFoldDB" id="A1ASZ4"/>